<dbReference type="Proteomes" id="UP000002774">
    <property type="component" value="Chromosome"/>
</dbReference>
<dbReference type="InterPro" id="IPR012910">
    <property type="entry name" value="Plug_dom"/>
</dbReference>
<dbReference type="NCBIfam" id="TIGR04057">
    <property type="entry name" value="SusC_RagA_signa"/>
    <property type="match status" value="1"/>
</dbReference>
<feature type="domain" description="TonB-dependent receptor-like beta-barrel" evidence="11">
    <location>
        <begin position="405"/>
        <end position="793"/>
    </location>
</feature>
<evidence type="ECO:0000256" key="6">
    <source>
        <dbReference type="ARBA" id="ARBA00023136"/>
    </source>
</evidence>
<sequence>MKKVLLQTLLMFLLGSAWAQTRTISGKVTDERGESLPSVNVKVKGTAIVTAAAADGTYKLSVPGTESVLVFSFIGYKPKEIKVGGQTVINVSLEPDSKLLNEVVAIGYQTVRRRDLVTAVSSVTAKDLKDNPTLSAAEALQGKLAGVQVTVADGQPGASADIYIRGRTSITQSGSPLYIVDGIQVDGALNALSPQDIESIDVLKDAASTSIYGARGSNGVVIITTKGGTNTNGKTTVNYNNSFSIQKLPKELDVMGPFDFLEFQYERSKITGDTSYIARYYKTGNPYSRITDYQNVDNIDWQKIMFGRNALQQTHNISISGGTKQTQYNLSGTYNDQEGILLYTQYKRGLINFRFDHQASSKLKISFNVRYNNNVLDGQGTADAGGAQSNNLRQIVRYQPILVPNQTLDYYDAAEAAATSGNGLSLINPLEEMQQQYRKRSNNVLNINASVNYNITKRLVFRSVAAIDYNNTNMRTFDDTITYNARTTGGKQPLITVTNNNVRTINNSNTLDYNNPAIMGSKHSIDVLVGQETYQTYTVVNGLDLRNYPIGTSPDQAFANYSLAQTVQPPTVSEIPIQNFSLFSRVSYNYAGKYFATFNLRADASSVFGPQNKWGYFPSASLAWRVSDENFMKNQNLVSDLKLRLSYGSVGNNRISPFSYGNFFAPGKSYYLNDLFVFGASTTSLGNPDLKWESQLSRNIGIDVAFFKGRLQLTVDAYRNTTSNLLLSNVIPTNSGYSSQLQNVGATQNTGLEIQLNGTIMQTKNFRWTGNFNIAWNKNIIKSLGAQQSFTVNSGFFNSSQQPADYLVKVGEEVGTFYGLKNDGYYKISDFDATPYSNPLYPWATTKYTLKAGVPTSSISSTTVQPGTQKFVDVVPDGKITTADYTVIGHALPKGIGGFGQTFAYKNFDLNIFLNFSYGNQVANYNKLEFTSTYSNGANLLSSFNDRYRTVDPRTGVQVQGVPSAAVGVIGASPDILNALNGNAKYWIPVQSVEWDNNQSFALESGSFIRLNNVTLGYTLPRNVTNRIKVSSLRVFITGTNLGTITGYTGYDPDVSTRRGSPVTAGADYSAFPKARVFTAGLNVSF</sequence>
<evidence type="ECO:0000259" key="11">
    <source>
        <dbReference type="Pfam" id="PF00593"/>
    </source>
</evidence>
<dbReference type="InterPro" id="IPR000531">
    <property type="entry name" value="Beta-barrel_TonB"/>
</dbReference>
<keyword evidence="10" id="KW-0732">Signal</keyword>
<organism evidence="13 14">
    <name type="scientific">Mucilaginibacter paludis DSM 18603</name>
    <dbReference type="NCBI Taxonomy" id="714943"/>
    <lineage>
        <taxon>Bacteria</taxon>
        <taxon>Pseudomonadati</taxon>
        <taxon>Bacteroidota</taxon>
        <taxon>Sphingobacteriia</taxon>
        <taxon>Sphingobacteriales</taxon>
        <taxon>Sphingobacteriaceae</taxon>
        <taxon>Mucilaginibacter</taxon>
    </lineage>
</organism>
<feature type="chain" id="PRO_5003557802" evidence="10">
    <location>
        <begin position="20"/>
        <end position="1086"/>
    </location>
</feature>
<evidence type="ECO:0000256" key="1">
    <source>
        <dbReference type="ARBA" id="ARBA00004571"/>
    </source>
</evidence>
<reference evidence="13" key="1">
    <citation type="submission" date="2011-09" db="EMBL/GenBank/DDBJ databases">
        <title>The permanent draft genome of Mucilaginibacter paludis DSM 18603.</title>
        <authorList>
            <consortium name="US DOE Joint Genome Institute (JGI-PGF)"/>
            <person name="Lucas S."/>
            <person name="Han J."/>
            <person name="Lapidus A."/>
            <person name="Bruce D."/>
            <person name="Goodwin L."/>
            <person name="Pitluck S."/>
            <person name="Peters L."/>
            <person name="Kyrpides N."/>
            <person name="Mavromatis K."/>
            <person name="Ivanova N."/>
            <person name="Mikhailova N."/>
            <person name="Held B."/>
            <person name="Detter J.C."/>
            <person name="Tapia R."/>
            <person name="Han C."/>
            <person name="Land M."/>
            <person name="Hauser L."/>
            <person name="Markowitz V."/>
            <person name="Cheng J.-F."/>
            <person name="Hugenholtz P."/>
            <person name="Woyke T."/>
            <person name="Wu D."/>
            <person name="Tindall B."/>
            <person name="Brambilla E."/>
            <person name="Klenk H.-P."/>
            <person name="Eisen J.A."/>
        </authorList>
    </citation>
    <scope>NUCLEOTIDE SEQUENCE [LARGE SCALE GENOMIC DNA]</scope>
    <source>
        <strain evidence="13">DSM 18603</strain>
    </source>
</reference>
<gene>
    <name evidence="13" type="ORF">Mucpa_6728</name>
</gene>
<dbReference type="Pfam" id="PF13715">
    <property type="entry name" value="CarbopepD_reg_2"/>
    <property type="match status" value="1"/>
</dbReference>
<keyword evidence="7 8" id="KW-0998">Cell outer membrane</keyword>
<feature type="signal peptide" evidence="10">
    <location>
        <begin position="1"/>
        <end position="19"/>
    </location>
</feature>
<comment type="subcellular location">
    <subcellularLocation>
        <location evidence="1 8">Cell outer membrane</location>
        <topology evidence="1 8">Multi-pass membrane protein</topology>
    </subcellularLocation>
</comment>
<keyword evidence="5 9" id="KW-0798">TonB box</keyword>
<evidence type="ECO:0000256" key="9">
    <source>
        <dbReference type="RuleBase" id="RU003357"/>
    </source>
</evidence>
<dbReference type="eggNOG" id="COG4771">
    <property type="taxonomic scope" value="Bacteria"/>
</dbReference>
<dbReference type="SUPFAM" id="SSF56935">
    <property type="entry name" value="Porins"/>
    <property type="match status" value="1"/>
</dbReference>
<dbReference type="InterPro" id="IPR008969">
    <property type="entry name" value="CarboxyPept-like_regulatory"/>
</dbReference>
<dbReference type="Gene3D" id="2.60.40.1120">
    <property type="entry name" value="Carboxypeptidase-like, regulatory domain"/>
    <property type="match status" value="1"/>
</dbReference>
<dbReference type="InterPro" id="IPR039426">
    <property type="entry name" value="TonB-dep_rcpt-like"/>
</dbReference>
<evidence type="ECO:0000259" key="12">
    <source>
        <dbReference type="Pfam" id="PF07715"/>
    </source>
</evidence>
<dbReference type="Pfam" id="PF07715">
    <property type="entry name" value="Plug"/>
    <property type="match status" value="1"/>
</dbReference>
<evidence type="ECO:0000256" key="5">
    <source>
        <dbReference type="ARBA" id="ARBA00023077"/>
    </source>
</evidence>
<dbReference type="InterPro" id="IPR036942">
    <property type="entry name" value="Beta-barrel_TonB_sf"/>
</dbReference>
<dbReference type="InterPro" id="IPR037066">
    <property type="entry name" value="Plug_dom_sf"/>
</dbReference>
<evidence type="ECO:0000256" key="2">
    <source>
        <dbReference type="ARBA" id="ARBA00022448"/>
    </source>
</evidence>
<evidence type="ECO:0000313" key="14">
    <source>
        <dbReference type="Proteomes" id="UP000002774"/>
    </source>
</evidence>
<dbReference type="InterPro" id="IPR023997">
    <property type="entry name" value="TonB-dep_OMP_SusC/RagA_CS"/>
</dbReference>
<dbReference type="Gene3D" id="2.170.130.10">
    <property type="entry name" value="TonB-dependent receptor, plug domain"/>
    <property type="match status" value="1"/>
</dbReference>
<evidence type="ECO:0000256" key="10">
    <source>
        <dbReference type="SAM" id="SignalP"/>
    </source>
</evidence>
<evidence type="ECO:0000256" key="4">
    <source>
        <dbReference type="ARBA" id="ARBA00022692"/>
    </source>
</evidence>
<dbReference type="EMBL" id="CM001403">
    <property type="protein sequence ID" value="EHQ30777.1"/>
    <property type="molecule type" value="Genomic_DNA"/>
</dbReference>
<dbReference type="OrthoDB" id="9768177at2"/>
<evidence type="ECO:0000256" key="3">
    <source>
        <dbReference type="ARBA" id="ARBA00022452"/>
    </source>
</evidence>
<keyword evidence="3 8" id="KW-1134">Transmembrane beta strand</keyword>
<dbReference type="HOGENOM" id="CLU_004317_0_2_10"/>
<dbReference type="Gene3D" id="2.40.170.20">
    <property type="entry name" value="TonB-dependent receptor, beta-barrel domain"/>
    <property type="match status" value="1"/>
</dbReference>
<comment type="similarity">
    <text evidence="8 9">Belongs to the TonB-dependent receptor family.</text>
</comment>
<dbReference type="Pfam" id="PF00593">
    <property type="entry name" value="TonB_dep_Rec_b-barrel"/>
    <property type="match status" value="1"/>
</dbReference>
<evidence type="ECO:0000256" key="8">
    <source>
        <dbReference type="PROSITE-ProRule" id="PRU01360"/>
    </source>
</evidence>
<dbReference type="AlphaFoldDB" id="H1YEL7"/>
<dbReference type="RefSeq" id="WP_008512741.1">
    <property type="nucleotide sequence ID" value="NZ_CM001403.1"/>
</dbReference>
<proteinExistence type="inferred from homology"/>
<protein>
    <submittedName>
        <fullName evidence="13">TonB-dependent receptor plug</fullName>
    </submittedName>
</protein>
<dbReference type="SUPFAM" id="SSF49464">
    <property type="entry name" value="Carboxypeptidase regulatory domain-like"/>
    <property type="match status" value="1"/>
</dbReference>
<dbReference type="PROSITE" id="PS52016">
    <property type="entry name" value="TONB_DEPENDENT_REC_3"/>
    <property type="match status" value="1"/>
</dbReference>
<dbReference type="InterPro" id="IPR023996">
    <property type="entry name" value="TonB-dep_OMP_SusC/RagA"/>
</dbReference>
<keyword evidence="14" id="KW-1185">Reference proteome</keyword>
<dbReference type="NCBIfam" id="TIGR04056">
    <property type="entry name" value="OMP_RagA_SusC"/>
    <property type="match status" value="1"/>
</dbReference>
<feature type="domain" description="TonB-dependent receptor plug" evidence="12">
    <location>
        <begin position="114"/>
        <end position="220"/>
    </location>
</feature>
<dbReference type="GO" id="GO:0009279">
    <property type="term" value="C:cell outer membrane"/>
    <property type="evidence" value="ECO:0007669"/>
    <property type="project" value="UniProtKB-SubCell"/>
</dbReference>
<dbReference type="STRING" id="714943.Mucpa_6728"/>
<accession>H1YEL7</accession>
<evidence type="ECO:0000256" key="7">
    <source>
        <dbReference type="ARBA" id="ARBA00023237"/>
    </source>
</evidence>
<keyword evidence="2 8" id="KW-0813">Transport</keyword>
<evidence type="ECO:0000313" key="13">
    <source>
        <dbReference type="EMBL" id="EHQ30777.1"/>
    </source>
</evidence>
<keyword evidence="4 8" id="KW-0812">Transmembrane</keyword>
<name>H1YEL7_9SPHI</name>
<keyword evidence="6 8" id="KW-0472">Membrane</keyword>
<keyword evidence="13" id="KW-0675">Receptor</keyword>
<dbReference type="FunFam" id="2.170.130.10:FF:000008">
    <property type="entry name" value="SusC/RagA family TonB-linked outer membrane protein"/>
    <property type="match status" value="1"/>
</dbReference>